<dbReference type="SMART" id="SM00052">
    <property type="entry name" value="EAL"/>
    <property type="match status" value="1"/>
</dbReference>
<organism evidence="11 12">
    <name type="scientific">Shewanella subflava</name>
    <dbReference type="NCBI Taxonomy" id="2986476"/>
    <lineage>
        <taxon>Bacteria</taxon>
        <taxon>Pseudomonadati</taxon>
        <taxon>Pseudomonadota</taxon>
        <taxon>Gammaproteobacteria</taxon>
        <taxon>Alteromonadales</taxon>
        <taxon>Shewanellaceae</taxon>
        <taxon>Shewanella</taxon>
    </lineage>
</organism>
<keyword evidence="7 8" id="KW-0472">Membrane</keyword>
<dbReference type="CDD" id="cd01948">
    <property type="entry name" value="EAL"/>
    <property type="match status" value="1"/>
</dbReference>
<feature type="transmembrane region" description="Helical" evidence="8">
    <location>
        <begin position="257"/>
        <end position="276"/>
    </location>
</feature>
<feature type="transmembrane region" description="Helical" evidence="8">
    <location>
        <begin position="368"/>
        <end position="386"/>
    </location>
</feature>
<keyword evidence="2" id="KW-0813">Transport</keyword>
<dbReference type="EMBL" id="JAPDMX010000012">
    <property type="protein sequence ID" value="MCW3172155.1"/>
    <property type="molecule type" value="Genomic_DNA"/>
</dbReference>
<keyword evidence="6 8" id="KW-1133">Transmembrane helix</keyword>
<feature type="transmembrane region" description="Helical" evidence="8">
    <location>
        <begin position="98"/>
        <end position="117"/>
    </location>
</feature>
<accession>A0ABT3I7W4</accession>
<feature type="transmembrane region" description="Helical" evidence="8">
    <location>
        <begin position="129"/>
        <end position="149"/>
    </location>
</feature>
<dbReference type="PANTHER" id="PTHR33121:SF70">
    <property type="entry name" value="SIGNALING PROTEIN YKOW"/>
    <property type="match status" value="1"/>
</dbReference>
<evidence type="ECO:0000313" key="12">
    <source>
        <dbReference type="Proteomes" id="UP001163714"/>
    </source>
</evidence>
<reference evidence="11" key="1">
    <citation type="submission" date="2022-10" db="EMBL/GenBank/DDBJ databases">
        <title>Shewanella flava sp. nov, isolated from the estuary of the Fenhe River into the Yellow River.</title>
        <authorList>
            <person name="Li Y."/>
        </authorList>
    </citation>
    <scope>NUCLEOTIDE SEQUENCE</scope>
    <source>
        <strain evidence="11">FYR11-62</strain>
    </source>
</reference>
<evidence type="ECO:0000313" key="11">
    <source>
        <dbReference type="EMBL" id="MCW3172155.1"/>
    </source>
</evidence>
<dbReference type="Pfam" id="PF02378">
    <property type="entry name" value="PTS_EIIC"/>
    <property type="match status" value="1"/>
</dbReference>
<dbReference type="Gene3D" id="3.20.20.450">
    <property type="entry name" value="EAL domain"/>
    <property type="match status" value="1"/>
</dbReference>
<evidence type="ECO:0000256" key="3">
    <source>
        <dbReference type="ARBA" id="ARBA00022475"/>
    </source>
</evidence>
<keyword evidence="4" id="KW-0762">Sugar transport</keyword>
<dbReference type="PANTHER" id="PTHR33121">
    <property type="entry name" value="CYCLIC DI-GMP PHOSPHODIESTERASE PDEF"/>
    <property type="match status" value="1"/>
</dbReference>
<sequence length="684" mass="77595">MSQVYFAPRRWFHHLASLNQTPLILSMREGFIALIPFFVISSLAFLLIGLQPFWPDFDSKSTIFSVLNQSHRLIMAISPLAIVISLSYHLSKNLRVNTIVGSILACLCFITHSNYLIKMEAGYMLSSVWPNFYSILIPLLVPYLVRFFGQFSWLKLVKSTIVSSFLMKHINLIVPFVLVYLTLFLLLPILDLLIGDIAQGLVTFVTSLSIEVQGFLRMIIIHCFWFIGIHGDNTYFSLFSDHIMTEPFIAGLTLNSFYNQFVIVGGSGCLLSLIIATMWKGRSLQELALMKVSLPFNIFNFCELIVYALPIVFNPVYLIPFILAPSVNFVISYWVLGTGIFEFSSQEISWMTPVLLNSWLISGDVKAVLYQALLITLNVFIYLPFVQFSSRFANNSNLIEKLSHKLKFTEIHQLDAEARYTSKQRVSINRTEELNEVLNHIDNGQLMLHYQPKVDIELKTVIGFEALLRLEEPNGKVSGPWFMDILDRNNLVPMIDFWVINKVKHDLRLLAARQQFPFFSINIHPMSLLEPSIMQALAELNAKHPAQVQIEVLEVSFDDGSEQAWANLARLQQSGFSVAIDDFGRGFSNLSRLIKLSPNDIKLDRSMLLAANTTDGLLLFQHMSALCSALGYRLVAEGVETEAELAIVRDAGVHCVQGWLFAKAMPIEDAMAYRYSTLQKLTEK</sequence>
<evidence type="ECO:0000259" key="9">
    <source>
        <dbReference type="PROSITE" id="PS50883"/>
    </source>
</evidence>
<dbReference type="Pfam" id="PF00563">
    <property type="entry name" value="EAL"/>
    <property type="match status" value="1"/>
</dbReference>
<evidence type="ECO:0000256" key="4">
    <source>
        <dbReference type="ARBA" id="ARBA00022597"/>
    </source>
</evidence>
<feature type="transmembrane region" description="Helical" evidence="8">
    <location>
        <begin position="288"/>
        <end position="309"/>
    </location>
</feature>
<keyword evidence="12" id="KW-1185">Reference proteome</keyword>
<name>A0ABT3I7W4_9GAMM</name>
<dbReference type="InterPro" id="IPR050706">
    <property type="entry name" value="Cyclic-di-GMP_PDE-like"/>
</dbReference>
<feature type="domain" description="PTS EIIC type-3" evidence="10">
    <location>
        <begin position="7"/>
        <end position="385"/>
    </location>
</feature>
<comment type="caution">
    <text evidence="11">The sequence shown here is derived from an EMBL/GenBank/DDBJ whole genome shotgun (WGS) entry which is preliminary data.</text>
</comment>
<protein>
    <submittedName>
        <fullName evidence="11">EAL domain-containing protein</fullName>
    </submittedName>
</protein>
<dbReference type="InterPro" id="IPR001633">
    <property type="entry name" value="EAL_dom"/>
</dbReference>
<comment type="subcellular location">
    <subcellularLocation>
        <location evidence="1">Cell membrane</location>
        <topology evidence="1">Multi-pass membrane protein</topology>
    </subcellularLocation>
</comment>
<evidence type="ECO:0000256" key="6">
    <source>
        <dbReference type="ARBA" id="ARBA00022989"/>
    </source>
</evidence>
<dbReference type="InterPro" id="IPR003352">
    <property type="entry name" value="PTS_EIIC"/>
</dbReference>
<feature type="transmembrane region" description="Helical" evidence="8">
    <location>
        <begin position="31"/>
        <end position="53"/>
    </location>
</feature>
<evidence type="ECO:0000256" key="8">
    <source>
        <dbReference type="SAM" id="Phobius"/>
    </source>
</evidence>
<feature type="transmembrane region" description="Helical" evidence="8">
    <location>
        <begin position="214"/>
        <end position="236"/>
    </location>
</feature>
<dbReference type="PROSITE" id="PS51105">
    <property type="entry name" value="PTS_EIIC_TYPE_3"/>
    <property type="match status" value="1"/>
</dbReference>
<gene>
    <name evidence="11" type="ORF">OHT75_06665</name>
</gene>
<feature type="domain" description="EAL" evidence="9">
    <location>
        <begin position="430"/>
        <end position="678"/>
    </location>
</feature>
<dbReference type="PROSITE" id="PS50883">
    <property type="entry name" value="EAL"/>
    <property type="match status" value="1"/>
</dbReference>
<feature type="transmembrane region" description="Helical" evidence="8">
    <location>
        <begin position="316"/>
        <end position="336"/>
    </location>
</feature>
<evidence type="ECO:0000256" key="5">
    <source>
        <dbReference type="ARBA" id="ARBA00022692"/>
    </source>
</evidence>
<dbReference type="Proteomes" id="UP001163714">
    <property type="component" value="Unassembled WGS sequence"/>
</dbReference>
<dbReference type="InterPro" id="IPR035919">
    <property type="entry name" value="EAL_sf"/>
</dbReference>
<feature type="transmembrane region" description="Helical" evidence="8">
    <location>
        <begin position="73"/>
        <end position="91"/>
    </location>
</feature>
<evidence type="ECO:0000256" key="7">
    <source>
        <dbReference type="ARBA" id="ARBA00023136"/>
    </source>
</evidence>
<dbReference type="InterPro" id="IPR004501">
    <property type="entry name" value="PTS_EIIC_3"/>
</dbReference>
<dbReference type="SUPFAM" id="SSF141868">
    <property type="entry name" value="EAL domain-like"/>
    <property type="match status" value="1"/>
</dbReference>
<dbReference type="RefSeq" id="WP_264725712.1">
    <property type="nucleotide sequence ID" value="NZ_JAPDMX010000012.1"/>
</dbReference>
<evidence type="ECO:0000256" key="1">
    <source>
        <dbReference type="ARBA" id="ARBA00004651"/>
    </source>
</evidence>
<keyword evidence="5 8" id="KW-0812">Transmembrane</keyword>
<keyword evidence="3" id="KW-1003">Cell membrane</keyword>
<evidence type="ECO:0000259" key="10">
    <source>
        <dbReference type="PROSITE" id="PS51105"/>
    </source>
</evidence>
<feature type="transmembrane region" description="Helical" evidence="8">
    <location>
        <begin position="170"/>
        <end position="194"/>
    </location>
</feature>
<proteinExistence type="predicted"/>
<evidence type="ECO:0000256" key="2">
    <source>
        <dbReference type="ARBA" id="ARBA00022448"/>
    </source>
</evidence>